<dbReference type="PANTHER" id="PTHR22588:SF3">
    <property type="entry name" value="VWFA DOMAIN-CONTAINING PROTEIN"/>
    <property type="match status" value="1"/>
</dbReference>
<dbReference type="Pfam" id="PF24748">
    <property type="entry name" value="Galaxin_repeat"/>
    <property type="match status" value="1"/>
</dbReference>
<feature type="region of interest" description="Disordered" evidence="1">
    <location>
        <begin position="1"/>
        <end position="24"/>
    </location>
</feature>
<organism evidence="2 3">
    <name type="scientific">Paramuricea clavata</name>
    <name type="common">Red gorgonian</name>
    <name type="synonym">Violescent sea-whip</name>
    <dbReference type="NCBI Taxonomy" id="317549"/>
    <lineage>
        <taxon>Eukaryota</taxon>
        <taxon>Metazoa</taxon>
        <taxon>Cnidaria</taxon>
        <taxon>Anthozoa</taxon>
        <taxon>Octocorallia</taxon>
        <taxon>Malacalcyonacea</taxon>
        <taxon>Plexauridae</taxon>
        <taxon>Paramuricea</taxon>
    </lineage>
</organism>
<dbReference type="InterPro" id="IPR002035">
    <property type="entry name" value="VWF_A"/>
</dbReference>
<evidence type="ECO:0000256" key="1">
    <source>
        <dbReference type="SAM" id="MobiDB-lite"/>
    </source>
</evidence>
<evidence type="ECO:0000313" key="3">
    <source>
        <dbReference type="Proteomes" id="UP001152795"/>
    </source>
</evidence>
<dbReference type="SUPFAM" id="SSF53300">
    <property type="entry name" value="vWA-like"/>
    <property type="match status" value="1"/>
</dbReference>
<dbReference type="Pfam" id="PF02494">
    <property type="entry name" value="HYR"/>
    <property type="match status" value="1"/>
</dbReference>
<dbReference type="InterPro" id="IPR036465">
    <property type="entry name" value="vWFA_dom_sf"/>
</dbReference>
<dbReference type="SMART" id="SM00327">
    <property type="entry name" value="VWA"/>
    <property type="match status" value="1"/>
</dbReference>
<sequence length="362" mass="40723">MATPNKYRKHDKSSVRKSQYENSRARKLKRPIMKNIIAIIFLLVISVNSQTSQVTCPCGGKLDLFLVVDDSSSIGHMSLYKNDRKNTGIRFNLDNNYDATTISKKFENMPWHAGRRTLTHLALDIVAQKVFTKKGGDRPDVPDLLIVLTDGKSNYPDKTRKNAQKLKNKGVRIIAIGAVHDLQNDEKNREILQELQDIASSPKDVKMIDFANLVTVVSEIVCKVCPPCNCPSNTVKKSAQVKPGETKAFVSWSEPKPSCLTNSSENMRSTSRWFSVGEHTLTYKYTPKTGKQQLECHVNIIVTGEFCGERVYEPTSQICCCGQVHKRKTINHKCCGKRYINRSKKICCQGQKLVDRPGSCPN</sequence>
<dbReference type="InterPro" id="IPR003410">
    <property type="entry name" value="HYR_dom"/>
</dbReference>
<dbReference type="InterPro" id="IPR056601">
    <property type="entry name" value="Galaxin_dom"/>
</dbReference>
<accession>A0A6S7HUJ9</accession>
<feature type="compositionally biased region" description="Basic residues" evidence="1">
    <location>
        <begin position="1"/>
        <end position="11"/>
    </location>
</feature>
<dbReference type="CDD" id="cd01450">
    <property type="entry name" value="vWFA_subfamily_ECM"/>
    <property type="match status" value="1"/>
</dbReference>
<dbReference type="InterPro" id="IPR052229">
    <property type="entry name" value="Collagen-VI/PIF"/>
</dbReference>
<proteinExistence type="predicted"/>
<evidence type="ECO:0000313" key="2">
    <source>
        <dbReference type="EMBL" id="CAB4007723.1"/>
    </source>
</evidence>
<dbReference type="Proteomes" id="UP001152795">
    <property type="component" value="Unassembled WGS sequence"/>
</dbReference>
<reference evidence="2" key="1">
    <citation type="submission" date="2020-04" db="EMBL/GenBank/DDBJ databases">
        <authorList>
            <person name="Alioto T."/>
            <person name="Alioto T."/>
            <person name="Gomez Garrido J."/>
        </authorList>
    </citation>
    <scope>NUCLEOTIDE SEQUENCE</scope>
    <source>
        <strain evidence="2">A484AB</strain>
    </source>
</reference>
<keyword evidence="3" id="KW-1185">Reference proteome</keyword>
<dbReference type="Pfam" id="PF00092">
    <property type="entry name" value="VWA"/>
    <property type="match status" value="1"/>
</dbReference>
<name>A0A6S7HUJ9_PARCT</name>
<dbReference type="PROSITE" id="PS50234">
    <property type="entry name" value="VWFA"/>
    <property type="match status" value="1"/>
</dbReference>
<dbReference type="OrthoDB" id="5973630at2759"/>
<dbReference type="Gene3D" id="3.40.50.410">
    <property type="entry name" value="von Willebrand factor, type A domain"/>
    <property type="match status" value="1"/>
</dbReference>
<dbReference type="PANTHER" id="PTHR22588">
    <property type="entry name" value="VWFA DOMAIN-CONTAINING PROTEIN"/>
    <property type="match status" value="1"/>
</dbReference>
<comment type="caution">
    <text evidence="2">The sequence shown here is derived from an EMBL/GenBank/DDBJ whole genome shotgun (WGS) entry which is preliminary data.</text>
</comment>
<dbReference type="EMBL" id="CACRXK020005890">
    <property type="protein sequence ID" value="CAB4007723.1"/>
    <property type="molecule type" value="Genomic_DNA"/>
</dbReference>
<dbReference type="AlphaFoldDB" id="A0A6S7HUJ9"/>
<gene>
    <name evidence="2" type="ORF">PACLA_8A042690</name>
</gene>
<protein>
    <submittedName>
        <fullName evidence="2">Uncharacterized protein</fullName>
    </submittedName>
</protein>